<evidence type="ECO:0000313" key="2">
    <source>
        <dbReference type="Proteomes" id="UP001162501"/>
    </source>
</evidence>
<gene>
    <name evidence="1" type="ORF">MRATA1EN22A_LOCUS14486</name>
</gene>
<protein>
    <submittedName>
        <fullName evidence="1">Uncharacterized protein</fullName>
    </submittedName>
</protein>
<evidence type="ECO:0000313" key="1">
    <source>
        <dbReference type="EMBL" id="CAN0258867.1"/>
    </source>
</evidence>
<dbReference type="EMBL" id="OX596108">
    <property type="protein sequence ID" value="CAN0258867.1"/>
    <property type="molecule type" value="Genomic_DNA"/>
</dbReference>
<reference evidence="1" key="2">
    <citation type="submission" date="2025-03" db="EMBL/GenBank/DDBJ databases">
        <authorList>
            <consortium name="ELIXIR-Norway"/>
            <consortium name="Elixir Norway"/>
        </authorList>
    </citation>
    <scope>NUCLEOTIDE SEQUENCE</scope>
</reference>
<reference evidence="1" key="1">
    <citation type="submission" date="2023-05" db="EMBL/GenBank/DDBJ databases">
        <authorList>
            <consortium name="ELIXIR-Norway"/>
        </authorList>
    </citation>
    <scope>NUCLEOTIDE SEQUENCE</scope>
</reference>
<name>A0AC59Z703_RANTA</name>
<dbReference type="Proteomes" id="UP001162501">
    <property type="component" value="Chromosome 24"/>
</dbReference>
<proteinExistence type="predicted"/>
<organism evidence="1 2">
    <name type="scientific">Rangifer tarandus platyrhynchus</name>
    <name type="common">Svalbard reindeer</name>
    <dbReference type="NCBI Taxonomy" id="3082113"/>
    <lineage>
        <taxon>Eukaryota</taxon>
        <taxon>Metazoa</taxon>
        <taxon>Chordata</taxon>
        <taxon>Craniata</taxon>
        <taxon>Vertebrata</taxon>
        <taxon>Euteleostomi</taxon>
        <taxon>Mammalia</taxon>
        <taxon>Eutheria</taxon>
        <taxon>Laurasiatheria</taxon>
        <taxon>Artiodactyla</taxon>
        <taxon>Ruminantia</taxon>
        <taxon>Pecora</taxon>
        <taxon>Cervidae</taxon>
        <taxon>Odocoileinae</taxon>
        <taxon>Rangifer</taxon>
    </lineage>
</organism>
<sequence length="132" mass="13928">MWRALSLHSADIRHLRGARSWDMGQTRSPKEVTSCGELGSEGGVQGRDPVCWASGRYCSERGVDRLRLEPGCPALPALLGTVPHACPPAVLRDLLRPQAEAVAISELTVVRGHGGLFSQITSGQSAGTSPSG</sequence>
<accession>A0AC59Z703</accession>